<dbReference type="AlphaFoldDB" id="F6FS21"/>
<dbReference type="PANTHER" id="PTHR46401">
    <property type="entry name" value="GLYCOSYLTRANSFERASE WBBK-RELATED"/>
    <property type="match status" value="1"/>
</dbReference>
<evidence type="ECO:0000313" key="5">
    <source>
        <dbReference type="Proteomes" id="UP000009236"/>
    </source>
</evidence>
<feature type="domain" description="Glycosyltransferase subfamily 4-like N-terminal" evidence="3">
    <location>
        <begin position="23"/>
        <end position="178"/>
    </location>
</feature>
<evidence type="ECO:0000256" key="2">
    <source>
        <dbReference type="ARBA" id="ARBA00022679"/>
    </source>
</evidence>
<dbReference type="eggNOG" id="COG0438">
    <property type="taxonomic scope" value="Bacteria"/>
</dbReference>
<accession>F6FS21</accession>
<dbReference type="STRING" id="743718.Isova_2405"/>
<keyword evidence="5" id="KW-1185">Reference proteome</keyword>
<keyword evidence="1" id="KW-0328">Glycosyltransferase</keyword>
<name>F6FS21_ISOV2</name>
<gene>
    <name evidence="4" type="ordered locus">Isova_2405</name>
</gene>
<organism evidence="5">
    <name type="scientific">Isoptericola variabilis (strain 225)</name>
    <dbReference type="NCBI Taxonomy" id="743718"/>
    <lineage>
        <taxon>Bacteria</taxon>
        <taxon>Bacillati</taxon>
        <taxon>Actinomycetota</taxon>
        <taxon>Actinomycetes</taxon>
        <taxon>Micrococcales</taxon>
        <taxon>Promicromonosporaceae</taxon>
        <taxon>Isoptericola</taxon>
    </lineage>
</organism>
<dbReference type="GO" id="GO:0016757">
    <property type="term" value="F:glycosyltransferase activity"/>
    <property type="evidence" value="ECO:0007669"/>
    <property type="project" value="UniProtKB-KW"/>
</dbReference>
<dbReference type="Pfam" id="PF13692">
    <property type="entry name" value="Glyco_trans_1_4"/>
    <property type="match status" value="1"/>
</dbReference>
<dbReference type="KEGG" id="iva:Isova_2405"/>
<dbReference type="GO" id="GO:0009103">
    <property type="term" value="P:lipopolysaccharide biosynthetic process"/>
    <property type="evidence" value="ECO:0007669"/>
    <property type="project" value="TreeGrafter"/>
</dbReference>
<evidence type="ECO:0000259" key="3">
    <source>
        <dbReference type="Pfam" id="PF13439"/>
    </source>
</evidence>
<evidence type="ECO:0000313" key="4">
    <source>
        <dbReference type="EMBL" id="AEG45118.1"/>
    </source>
</evidence>
<dbReference type="PANTHER" id="PTHR46401:SF2">
    <property type="entry name" value="GLYCOSYLTRANSFERASE WBBK-RELATED"/>
    <property type="match status" value="1"/>
</dbReference>
<dbReference type="SUPFAM" id="SSF53756">
    <property type="entry name" value="UDP-Glycosyltransferase/glycogen phosphorylase"/>
    <property type="match status" value="1"/>
</dbReference>
<dbReference type="RefSeq" id="WP_013839509.1">
    <property type="nucleotide sequence ID" value="NC_015588.1"/>
</dbReference>
<reference evidence="4 5" key="1">
    <citation type="submission" date="2011-05" db="EMBL/GenBank/DDBJ databases">
        <title>Complete sequence of Isoptericola variabilis 225.</title>
        <authorList>
            <consortium name="US DOE Joint Genome Institute"/>
            <person name="Lucas S."/>
            <person name="Han J."/>
            <person name="Lapidus A."/>
            <person name="Cheng J.-F."/>
            <person name="Goodwin L."/>
            <person name="Pitluck S."/>
            <person name="Peters L."/>
            <person name="Mikhailova N."/>
            <person name="Zeytun A."/>
            <person name="Han C."/>
            <person name="Tapia R."/>
            <person name="Land M."/>
            <person name="Hauser L."/>
            <person name="Kyrpides N."/>
            <person name="Ivanova N."/>
            <person name="Pagani I."/>
            <person name="Siebers A."/>
            <person name="Allgaier M."/>
            <person name="Thelen M."/>
            <person name="Hugenholtz P."/>
            <person name="Gladden J."/>
            <person name="Woyke T."/>
        </authorList>
    </citation>
    <scope>NUCLEOTIDE SEQUENCE [LARGE SCALE GENOMIC DNA]</scope>
    <source>
        <strain evidence="5">225</strain>
    </source>
</reference>
<evidence type="ECO:0000256" key="1">
    <source>
        <dbReference type="ARBA" id="ARBA00022676"/>
    </source>
</evidence>
<dbReference type="EMBL" id="CP002810">
    <property type="protein sequence ID" value="AEG45118.1"/>
    <property type="molecule type" value="Genomic_DNA"/>
</dbReference>
<proteinExistence type="predicted"/>
<keyword evidence="2 4" id="KW-0808">Transferase</keyword>
<dbReference type="Proteomes" id="UP000009236">
    <property type="component" value="Chromosome"/>
</dbReference>
<dbReference type="CDD" id="cd03809">
    <property type="entry name" value="GT4_MtfB-like"/>
    <property type="match status" value="1"/>
</dbReference>
<protein>
    <submittedName>
        <fullName evidence="4">Glycosyl transferase group 1</fullName>
    </submittedName>
</protein>
<dbReference type="Gene3D" id="3.40.50.2000">
    <property type="entry name" value="Glycogen Phosphorylase B"/>
    <property type="match status" value="2"/>
</dbReference>
<dbReference type="HOGENOM" id="CLU_009583_27_6_11"/>
<dbReference type="InterPro" id="IPR028098">
    <property type="entry name" value="Glyco_trans_4-like_N"/>
</dbReference>
<dbReference type="Pfam" id="PF13439">
    <property type="entry name" value="Glyco_transf_4"/>
    <property type="match status" value="1"/>
</dbReference>
<sequence length="374" mass="39863">MNLPPPGPLTVSLVVEQLWQPVPGGSGTYVRELVAALSSVDGVAPVGVRARGGHGHAGLPDDLPLFSSALPRPLLYEAWSRARLPRVPGPRPDVVHATTWAVPRRSAPLVVTVHDLAFRRAPEHFTPRGVRFFERALRVVRGEADVVVVPSHATAADCTAAGIEPDRVRVIPHGVRHDDVGPDRTRAFRSRHGLTRPYVFWCGAVEPRKNVATLLDAFARIVGQTDLDLVIAGPDGWGDAPRDVRNRLAELPAGRVHALGAVPWSELQEAYAAARVFCFPSLWEGFGMPVLEAQAHGVPVVTSRDTSMAEIGGEGVVLVDPTDADALAEALVVAHGERHDALAGAARANAAGYTWHRSAAAHVDAYRAAAGAAR</sequence>